<evidence type="ECO:0000256" key="7">
    <source>
        <dbReference type="ARBA" id="ARBA00023180"/>
    </source>
</evidence>
<protein>
    <submittedName>
        <fullName evidence="9">CD36 domain containing protein</fullName>
    </submittedName>
</protein>
<comment type="similarity">
    <text evidence="2">Belongs to the CD36 family.</text>
</comment>
<gene>
    <name evidence="9" type="ORF">BDFB_012856</name>
</gene>
<keyword evidence="6 8" id="KW-0472">Membrane</keyword>
<evidence type="ECO:0000256" key="2">
    <source>
        <dbReference type="ARBA" id="ARBA00010532"/>
    </source>
</evidence>
<sequence>KKSDNKCNMTFKKSSLVYACVCIVCLIFMASGIGLAYLGPHLLRCVIDRQLVFAPDSHLYRVWKRVPFSVPLDFYFFNWTNPEDVYDESVKPKFQQMGPYKFLQNQEKIDDRWNDNGTVTYKRRKFWHFRDEQGNGNLQDNITTINPVALSVAHVARTWSYIIRRGLSLTLSSIAATLHMTRTPSQMLFEGYPDTLIKMANTMPFFVGRELPPWDKFGWFYMRNGSADFEGVFNMGTGKNSSLGKIYQWKYWNNTPYYEGDCAKVDGFSGEFFAPNWSDTIRLFSADLCRTITLKYVGKSEVNSIIGNKYTAEDYMLDNGTIYSQNKCFCNGECVPSGVVNVSSCRFGSPTFGSLPHFYNADPYYINQIEGLQPDRKKHEFFVIIEPVTFL</sequence>
<evidence type="ECO:0000256" key="3">
    <source>
        <dbReference type="ARBA" id="ARBA00022475"/>
    </source>
</evidence>
<name>A0A482V1I4_ASBVE</name>
<dbReference type="GO" id="GO:0005886">
    <property type="term" value="C:plasma membrane"/>
    <property type="evidence" value="ECO:0007669"/>
    <property type="project" value="UniProtKB-SubCell"/>
</dbReference>
<comment type="subcellular location">
    <subcellularLocation>
        <location evidence="1">Cell membrane</location>
    </subcellularLocation>
</comment>
<feature type="transmembrane region" description="Helical" evidence="8">
    <location>
        <begin position="16"/>
        <end position="39"/>
    </location>
</feature>
<evidence type="ECO:0000256" key="6">
    <source>
        <dbReference type="ARBA" id="ARBA00023136"/>
    </source>
</evidence>
<dbReference type="GO" id="GO:0005044">
    <property type="term" value="F:scavenger receptor activity"/>
    <property type="evidence" value="ECO:0007669"/>
    <property type="project" value="TreeGrafter"/>
</dbReference>
<keyword evidence="3" id="KW-1003">Cell membrane</keyword>
<evidence type="ECO:0000256" key="1">
    <source>
        <dbReference type="ARBA" id="ARBA00004236"/>
    </source>
</evidence>
<proteinExistence type="inferred from homology"/>
<organism evidence="9 10">
    <name type="scientific">Asbolus verrucosus</name>
    <name type="common">Desert ironclad beetle</name>
    <dbReference type="NCBI Taxonomy" id="1661398"/>
    <lineage>
        <taxon>Eukaryota</taxon>
        <taxon>Metazoa</taxon>
        <taxon>Ecdysozoa</taxon>
        <taxon>Arthropoda</taxon>
        <taxon>Hexapoda</taxon>
        <taxon>Insecta</taxon>
        <taxon>Pterygota</taxon>
        <taxon>Neoptera</taxon>
        <taxon>Endopterygota</taxon>
        <taxon>Coleoptera</taxon>
        <taxon>Polyphaga</taxon>
        <taxon>Cucujiformia</taxon>
        <taxon>Tenebrionidae</taxon>
        <taxon>Pimeliinae</taxon>
        <taxon>Asbolus</taxon>
    </lineage>
</organism>
<evidence type="ECO:0000256" key="5">
    <source>
        <dbReference type="ARBA" id="ARBA00022989"/>
    </source>
</evidence>
<evidence type="ECO:0000256" key="8">
    <source>
        <dbReference type="SAM" id="Phobius"/>
    </source>
</evidence>
<dbReference type="EMBL" id="QDEB01132755">
    <property type="protein sequence ID" value="RZB38896.1"/>
    <property type="molecule type" value="Genomic_DNA"/>
</dbReference>
<evidence type="ECO:0000313" key="10">
    <source>
        <dbReference type="Proteomes" id="UP000292052"/>
    </source>
</evidence>
<keyword evidence="4 8" id="KW-0812">Transmembrane</keyword>
<feature type="non-terminal residue" evidence="9">
    <location>
        <position position="1"/>
    </location>
</feature>
<dbReference type="Pfam" id="PF01130">
    <property type="entry name" value="CD36"/>
    <property type="match status" value="1"/>
</dbReference>
<dbReference type="PANTHER" id="PTHR11923">
    <property type="entry name" value="SCAVENGER RECEPTOR CLASS B TYPE-1 SR-B1"/>
    <property type="match status" value="1"/>
</dbReference>
<comment type="caution">
    <text evidence="9">The sequence shown here is derived from an EMBL/GenBank/DDBJ whole genome shotgun (WGS) entry which is preliminary data.</text>
</comment>
<dbReference type="GO" id="GO:0005737">
    <property type="term" value="C:cytoplasm"/>
    <property type="evidence" value="ECO:0007669"/>
    <property type="project" value="TreeGrafter"/>
</dbReference>
<keyword evidence="7" id="KW-0325">Glycoprotein</keyword>
<evidence type="ECO:0000313" key="9">
    <source>
        <dbReference type="EMBL" id="RZB38896.1"/>
    </source>
</evidence>
<keyword evidence="5 8" id="KW-1133">Transmembrane helix</keyword>
<dbReference type="AlphaFoldDB" id="A0A482V1I4"/>
<feature type="non-terminal residue" evidence="9">
    <location>
        <position position="391"/>
    </location>
</feature>
<dbReference type="PRINTS" id="PR01609">
    <property type="entry name" value="CD36FAMILY"/>
</dbReference>
<dbReference type="Proteomes" id="UP000292052">
    <property type="component" value="Unassembled WGS sequence"/>
</dbReference>
<dbReference type="InterPro" id="IPR002159">
    <property type="entry name" value="CD36_fam"/>
</dbReference>
<reference evidence="9 10" key="1">
    <citation type="submission" date="2017-03" db="EMBL/GenBank/DDBJ databases">
        <title>Genome of the blue death feigning beetle - Asbolus verrucosus.</title>
        <authorList>
            <person name="Rider S.D."/>
        </authorList>
    </citation>
    <scope>NUCLEOTIDE SEQUENCE [LARGE SCALE GENOMIC DNA]</scope>
    <source>
        <strain evidence="9">Butters</strain>
        <tissue evidence="9">Head and leg muscle</tissue>
    </source>
</reference>
<accession>A0A482V1I4</accession>
<dbReference type="STRING" id="1661398.A0A482V1I4"/>
<dbReference type="PANTHER" id="PTHR11923:SF93">
    <property type="entry name" value="GH07959P-RELATED"/>
    <property type="match status" value="1"/>
</dbReference>
<keyword evidence="10" id="KW-1185">Reference proteome</keyword>
<evidence type="ECO:0000256" key="4">
    <source>
        <dbReference type="ARBA" id="ARBA00022692"/>
    </source>
</evidence>
<dbReference type="OrthoDB" id="514335at2759"/>